<feature type="compositionally biased region" description="Basic and acidic residues" evidence="1">
    <location>
        <begin position="12"/>
        <end position="21"/>
    </location>
</feature>
<sequence>MGRIHSGVSKPQRKEIGSGDKYRLQLPLKHPIGNWVGWDDNEMNMNRSECVNSSREKDVAEISAQFKSSAGSLRSRAIVGNWGLDRDGREGTYANLRMADDQNRFLTSACPVEGPSNYCLSPSSYESGKLVKNFDDLDGSNRFVRLEQNRVELLRKLDDLKEQICRSGSAAEKEREGTLVLTAIVLLTMF</sequence>
<evidence type="ECO:0000313" key="3">
    <source>
        <dbReference type="Proteomes" id="UP000467840"/>
    </source>
</evidence>
<feature type="region of interest" description="Disordered" evidence="1">
    <location>
        <begin position="1"/>
        <end position="21"/>
    </location>
</feature>
<organism evidence="2 3">
    <name type="scientific">Hevea brasiliensis</name>
    <name type="common">Para rubber tree</name>
    <name type="synonym">Siphonia brasiliensis</name>
    <dbReference type="NCBI Taxonomy" id="3981"/>
    <lineage>
        <taxon>Eukaryota</taxon>
        <taxon>Viridiplantae</taxon>
        <taxon>Streptophyta</taxon>
        <taxon>Embryophyta</taxon>
        <taxon>Tracheophyta</taxon>
        <taxon>Spermatophyta</taxon>
        <taxon>Magnoliopsida</taxon>
        <taxon>eudicotyledons</taxon>
        <taxon>Gunneridae</taxon>
        <taxon>Pentapetalae</taxon>
        <taxon>rosids</taxon>
        <taxon>fabids</taxon>
        <taxon>Malpighiales</taxon>
        <taxon>Euphorbiaceae</taxon>
        <taxon>Crotonoideae</taxon>
        <taxon>Micrandreae</taxon>
        <taxon>Hevea</taxon>
    </lineage>
</organism>
<proteinExistence type="predicted"/>
<gene>
    <name evidence="2" type="ORF">GH714_005592</name>
</gene>
<protein>
    <submittedName>
        <fullName evidence="2">Uncharacterized protein</fullName>
    </submittedName>
</protein>
<dbReference type="Proteomes" id="UP000467840">
    <property type="component" value="Chromosome 1"/>
</dbReference>
<dbReference type="EMBL" id="JAAGAX010000011">
    <property type="protein sequence ID" value="KAF2297931.1"/>
    <property type="molecule type" value="Genomic_DNA"/>
</dbReference>
<reference evidence="2 3" key="1">
    <citation type="journal article" date="2020" name="Mol. Plant">
        <title>The Chromosome-Based Rubber Tree Genome Provides New Insights into Spurge Genome Evolution and Rubber Biosynthesis.</title>
        <authorList>
            <person name="Liu J."/>
            <person name="Shi C."/>
            <person name="Shi C.C."/>
            <person name="Li W."/>
            <person name="Zhang Q.J."/>
            <person name="Zhang Y."/>
            <person name="Li K."/>
            <person name="Lu H.F."/>
            <person name="Shi C."/>
            <person name="Zhu S.T."/>
            <person name="Xiao Z.Y."/>
            <person name="Nan H."/>
            <person name="Yue Y."/>
            <person name="Zhu X.G."/>
            <person name="Wu Y."/>
            <person name="Hong X.N."/>
            <person name="Fan G.Y."/>
            <person name="Tong Y."/>
            <person name="Zhang D."/>
            <person name="Mao C.L."/>
            <person name="Liu Y.L."/>
            <person name="Hao S.J."/>
            <person name="Liu W.Q."/>
            <person name="Lv M.Q."/>
            <person name="Zhang H.B."/>
            <person name="Liu Y."/>
            <person name="Hu-Tang G.R."/>
            <person name="Wang J.P."/>
            <person name="Wang J.H."/>
            <person name="Sun Y.H."/>
            <person name="Ni S.B."/>
            <person name="Chen W.B."/>
            <person name="Zhang X.C."/>
            <person name="Jiao Y.N."/>
            <person name="Eichler E.E."/>
            <person name="Li G.H."/>
            <person name="Liu X."/>
            <person name="Gao L.Z."/>
        </authorList>
    </citation>
    <scope>NUCLEOTIDE SEQUENCE [LARGE SCALE GENOMIC DNA]</scope>
    <source>
        <strain evidence="3">cv. GT1</strain>
        <tissue evidence="2">Leaf</tissue>
    </source>
</reference>
<dbReference type="AlphaFoldDB" id="A0A6A6L921"/>
<keyword evidence="3" id="KW-1185">Reference proteome</keyword>
<evidence type="ECO:0000313" key="2">
    <source>
        <dbReference type="EMBL" id="KAF2297931.1"/>
    </source>
</evidence>
<comment type="caution">
    <text evidence="2">The sequence shown here is derived from an EMBL/GenBank/DDBJ whole genome shotgun (WGS) entry which is preliminary data.</text>
</comment>
<accession>A0A6A6L921</accession>
<evidence type="ECO:0000256" key="1">
    <source>
        <dbReference type="SAM" id="MobiDB-lite"/>
    </source>
</evidence>
<name>A0A6A6L921_HEVBR</name>